<name>A0ABV5HYV1_9RHOB</name>
<gene>
    <name evidence="3" type="ORF">ACFFU4_07455</name>
</gene>
<proteinExistence type="predicted"/>
<feature type="domain" description="Hedgehog/Intein (Hint)" evidence="2">
    <location>
        <begin position="1"/>
        <end position="114"/>
    </location>
</feature>
<sequence>MQPLCWLGSVTLSGADLRRRPEFRPVRIRAHAFGPGRPARDLLVSPQHRVLLRDWRAELYHGEAKVLAAVVHLVDGGRVLRATAADGIRYLHIMCDSHQIIRAEGLETETFLPTQGARGRAARGGERVARPLPGAGRAGCRTDCRAPDPARMGGARNAPVARSGLSPAPLRRARHTPSTRC</sequence>
<dbReference type="Pfam" id="PF13403">
    <property type="entry name" value="Hint_2"/>
    <property type="match status" value="1"/>
</dbReference>
<keyword evidence="4" id="KW-1185">Reference proteome</keyword>
<evidence type="ECO:0000313" key="4">
    <source>
        <dbReference type="Proteomes" id="UP001589670"/>
    </source>
</evidence>
<evidence type="ECO:0000256" key="1">
    <source>
        <dbReference type="SAM" id="MobiDB-lite"/>
    </source>
</evidence>
<dbReference type="Proteomes" id="UP001589670">
    <property type="component" value="Unassembled WGS sequence"/>
</dbReference>
<dbReference type="EMBL" id="JBHMEC010000011">
    <property type="protein sequence ID" value="MFB9149586.1"/>
    <property type="molecule type" value="Genomic_DNA"/>
</dbReference>
<feature type="region of interest" description="Disordered" evidence="1">
    <location>
        <begin position="116"/>
        <end position="181"/>
    </location>
</feature>
<evidence type="ECO:0000313" key="3">
    <source>
        <dbReference type="EMBL" id="MFB9149586.1"/>
    </source>
</evidence>
<dbReference type="RefSeq" id="WP_377068643.1">
    <property type="nucleotide sequence ID" value="NZ_JBHMEC010000011.1"/>
</dbReference>
<accession>A0ABV5HYV1</accession>
<organism evidence="3 4">
    <name type="scientific">Roseovarius ramblicola</name>
    <dbReference type="NCBI Taxonomy" id="2022336"/>
    <lineage>
        <taxon>Bacteria</taxon>
        <taxon>Pseudomonadati</taxon>
        <taxon>Pseudomonadota</taxon>
        <taxon>Alphaproteobacteria</taxon>
        <taxon>Rhodobacterales</taxon>
        <taxon>Roseobacteraceae</taxon>
        <taxon>Roseovarius</taxon>
    </lineage>
</organism>
<dbReference type="InterPro" id="IPR028992">
    <property type="entry name" value="Hedgehog/Intein_dom"/>
</dbReference>
<comment type="caution">
    <text evidence="3">The sequence shown here is derived from an EMBL/GenBank/DDBJ whole genome shotgun (WGS) entry which is preliminary data.</text>
</comment>
<protein>
    <submittedName>
        <fullName evidence="3">Hint domain-containing protein</fullName>
    </submittedName>
</protein>
<feature type="compositionally biased region" description="Basic residues" evidence="1">
    <location>
        <begin position="171"/>
        <end position="181"/>
    </location>
</feature>
<reference evidence="3 4" key="1">
    <citation type="submission" date="2024-09" db="EMBL/GenBank/DDBJ databases">
        <authorList>
            <person name="Sun Q."/>
            <person name="Mori K."/>
        </authorList>
    </citation>
    <scope>NUCLEOTIDE SEQUENCE [LARGE SCALE GENOMIC DNA]</scope>
    <source>
        <strain evidence="3 4">CECT 9424</strain>
    </source>
</reference>
<evidence type="ECO:0000259" key="2">
    <source>
        <dbReference type="Pfam" id="PF13403"/>
    </source>
</evidence>